<dbReference type="InterPro" id="IPR025356">
    <property type="entry name" value="DUF4260"/>
</dbReference>
<dbReference type="Pfam" id="PF14079">
    <property type="entry name" value="DUF4260"/>
    <property type="match status" value="1"/>
</dbReference>
<proteinExistence type="predicted"/>
<sequence>MKTLGKKEEHCKGTLKNDKRGIHLNKIILQVESLVVLLACLYFYSFLEFNWVLFFVLLLAPDVFMVGYLINKKAGALLYNVVHTYSLSIIITVLGVILSNPVILSIGLIWTAHIGMDRCFGIGLKYQTGFKDTHFNRV</sequence>
<evidence type="ECO:0000256" key="1">
    <source>
        <dbReference type="SAM" id="Phobius"/>
    </source>
</evidence>
<dbReference type="Proteomes" id="UP000572212">
    <property type="component" value="Unassembled WGS sequence"/>
</dbReference>
<protein>
    <recommendedName>
        <fullName evidence="4">DUF4260 domain-containing protein</fullName>
    </recommendedName>
</protein>
<dbReference type="AlphaFoldDB" id="A0A841RPN0"/>
<evidence type="ECO:0000313" key="3">
    <source>
        <dbReference type="Proteomes" id="UP000572212"/>
    </source>
</evidence>
<gene>
    <name evidence="2" type="ORF">GGQ92_002641</name>
</gene>
<evidence type="ECO:0000313" key="2">
    <source>
        <dbReference type="EMBL" id="MBB6513822.1"/>
    </source>
</evidence>
<dbReference type="EMBL" id="JACHON010000017">
    <property type="protein sequence ID" value="MBB6513822.1"/>
    <property type="molecule type" value="Genomic_DNA"/>
</dbReference>
<organism evidence="2 3">
    <name type="scientific">Gracilibacillus halotolerans</name>
    <dbReference type="NCBI Taxonomy" id="74386"/>
    <lineage>
        <taxon>Bacteria</taxon>
        <taxon>Bacillati</taxon>
        <taxon>Bacillota</taxon>
        <taxon>Bacilli</taxon>
        <taxon>Bacillales</taxon>
        <taxon>Bacillaceae</taxon>
        <taxon>Gracilibacillus</taxon>
    </lineage>
</organism>
<feature type="transmembrane region" description="Helical" evidence="1">
    <location>
        <begin position="27"/>
        <end position="45"/>
    </location>
</feature>
<feature type="transmembrane region" description="Helical" evidence="1">
    <location>
        <begin position="82"/>
        <end position="110"/>
    </location>
</feature>
<keyword evidence="3" id="KW-1185">Reference proteome</keyword>
<name>A0A841RPN0_9BACI</name>
<evidence type="ECO:0008006" key="4">
    <source>
        <dbReference type="Google" id="ProtNLM"/>
    </source>
</evidence>
<comment type="caution">
    <text evidence="2">The sequence shown here is derived from an EMBL/GenBank/DDBJ whole genome shotgun (WGS) entry which is preliminary data.</text>
</comment>
<keyword evidence="1" id="KW-1133">Transmembrane helix</keyword>
<reference evidence="2 3" key="1">
    <citation type="submission" date="2020-08" db="EMBL/GenBank/DDBJ databases">
        <title>Genomic Encyclopedia of Type Strains, Phase IV (KMG-IV): sequencing the most valuable type-strain genomes for metagenomic binning, comparative biology and taxonomic classification.</title>
        <authorList>
            <person name="Goeker M."/>
        </authorList>
    </citation>
    <scope>NUCLEOTIDE SEQUENCE [LARGE SCALE GENOMIC DNA]</scope>
    <source>
        <strain evidence="2 3">DSM 11805</strain>
    </source>
</reference>
<feature type="transmembrane region" description="Helical" evidence="1">
    <location>
        <begin position="51"/>
        <end position="70"/>
    </location>
</feature>
<keyword evidence="1" id="KW-0472">Membrane</keyword>
<keyword evidence="1" id="KW-0812">Transmembrane</keyword>
<accession>A0A841RPN0</accession>